<evidence type="ECO:0000256" key="5">
    <source>
        <dbReference type="ARBA" id="ARBA00008020"/>
    </source>
</evidence>
<evidence type="ECO:0000256" key="4">
    <source>
        <dbReference type="ARBA" id="ARBA00005064"/>
    </source>
</evidence>
<dbReference type="InterPro" id="IPR013650">
    <property type="entry name" value="ATP-grasp_succ-CoA_synth-type"/>
</dbReference>
<dbReference type="Gene3D" id="1.10.560.10">
    <property type="entry name" value="GroEL-like equatorial domain"/>
    <property type="match status" value="1"/>
</dbReference>
<keyword evidence="8" id="KW-0816">Tricarboxylic acid cycle</keyword>
<dbReference type="Pfam" id="PF00549">
    <property type="entry name" value="Ligase_CoA"/>
    <property type="match status" value="1"/>
</dbReference>
<dbReference type="OrthoDB" id="10052040at2759"/>
<dbReference type="NCBIfam" id="TIGR02347">
    <property type="entry name" value="chap_CCT_zeta"/>
    <property type="match status" value="1"/>
</dbReference>
<dbReference type="Proteomes" id="UP000030755">
    <property type="component" value="Unassembled WGS sequence"/>
</dbReference>
<dbReference type="Gene3D" id="3.40.50.261">
    <property type="entry name" value="Succinyl-CoA synthetase domains"/>
    <property type="match status" value="1"/>
</dbReference>
<keyword evidence="9 21" id="KW-0436">Ligase</keyword>
<comment type="pathway">
    <text evidence="4">Carbohydrate metabolism; tricarboxylic acid cycle; succinate from succinyl-CoA (ligase route): step 1/1.</text>
</comment>
<dbReference type="STRING" id="988480.A0A075B0M4"/>
<dbReference type="EMBL" id="KE560703">
    <property type="protein sequence ID" value="EPZ35942.1"/>
    <property type="molecule type" value="Genomic_DNA"/>
</dbReference>
<dbReference type="AlphaFoldDB" id="A0A075B0M4"/>
<dbReference type="CDD" id="cd03342">
    <property type="entry name" value="TCP1_zeta"/>
    <property type="match status" value="1"/>
</dbReference>
<dbReference type="InterPro" id="IPR002194">
    <property type="entry name" value="Chaperonin_TCP-1_CS"/>
</dbReference>
<evidence type="ECO:0000313" key="21">
    <source>
        <dbReference type="EMBL" id="EPZ35942.1"/>
    </source>
</evidence>
<dbReference type="InterPro" id="IPR012722">
    <property type="entry name" value="Chap_CCT_zeta"/>
</dbReference>
<accession>A0A075B0M4</accession>
<keyword evidence="14 18" id="KW-0143">Chaperone</keyword>
<dbReference type="GO" id="GO:0016887">
    <property type="term" value="F:ATP hydrolysis activity"/>
    <property type="evidence" value="ECO:0007669"/>
    <property type="project" value="InterPro"/>
</dbReference>
<comment type="cofactor">
    <cofactor evidence="1">
        <name>Mg(2+)</name>
        <dbReference type="ChEBI" id="CHEBI:18420"/>
    </cofactor>
</comment>
<dbReference type="PRINTS" id="PR00304">
    <property type="entry name" value="TCOMPLEXTCP1"/>
</dbReference>
<evidence type="ECO:0000256" key="16">
    <source>
        <dbReference type="ARBA" id="ARBA00044261"/>
    </source>
</evidence>
<dbReference type="FunFam" id="3.40.50.261:FF:000001">
    <property type="entry name" value="Succinate--CoA ligase [ADP-forming] subunit beta"/>
    <property type="match status" value="1"/>
</dbReference>
<sequence>MLSLWKIPRKPLSLTTEFSRMLSFRFLPSKIFPRSIQNQRRFLSIHEYLSMGLLSKYKVPVPKGDVARTPQEAYQIAQKLNTEDMVIKAQVLAGGRGKGTFTNGLRGGVRTIFSENVRRTNDWSKIGHKANRGGWSGLQFGKKLNTYNLQGPVVVASSQGGMDIEQVAAENPSAILSVPIDINRADVARDIAIKVGFSKKCVDQLFLEKDATLVEINPLAESADSKVVCMDAKLNFDDNADFRQEDVMKLRDPSQEDAREVKAADFKLNYIGLDGNIGCLAMATMDIIKLHGGEPANFLDVGGGATAQQVSCILVNIFGGIMRCDIIAEGIISAVNQLNLSIPLVVRLQGTRVDEAKALISKSGLKIVSVDDLDIAATKAVQMSQIVQLARKANMQQMSSAAVKLINPGADVARSSQTLQINTTAAGGLQEVVKTNLGPKGTLKMLVGGAGDIKCTKDGKQIQHPTAALIARAATAQDDITGDGTTTIVLMIGELLKMANRYLADGLHPRVITEGFEIAKNEALKLLEEFKLKINIDREVLVNVARASLRTKVHRDLADALTEAVVDAVLAIKKDGEPIDLHMVEIMKMQRNADTDTRLVKGLVMDHGARHPDMPKRVENAYILTLNVSLEYEKTEVNSGFFYSSAEQREKLVESERKFIDDRVRKLVEFKKQVCDGTDKSFVIINQKGIDPLSLDILAKHGILALRRAKRRNMERLQLACGGVAQNSVDELSPEVLGYAGLVYEQVLGDDKFTFIENVKNPLSVSILIKGPNSHTLTQINDAVRDGLRAVKNAIEDNSVVPGAGAFNVAAYNHLMKFKDSVKGRAKFGVDAYAQALLVIPKTLAANAGLDVQDAIVAVQEAASNGHVAGLDLSTGEAMDPAVEGIWDNYRVHRHILHSSNLLLVDEMMRAGRSSLKTSSIPNN</sequence>
<dbReference type="Gene3D" id="3.30.470.20">
    <property type="entry name" value="ATP-grasp fold, B domain"/>
    <property type="match status" value="1"/>
</dbReference>
<reference evidence="24" key="2">
    <citation type="journal article" date="2018" name="Nat. Microbiol.">
        <title>Leveraging single-cell genomics to expand the fungal tree of life.</title>
        <authorList>
            <person name="Ahrendt S.R."/>
            <person name="Quandt C.A."/>
            <person name="Ciobanu D."/>
            <person name="Clum A."/>
            <person name="Salamov A."/>
            <person name="Andreopoulos B."/>
            <person name="Cheng J.F."/>
            <person name="Woyke T."/>
            <person name="Pelin A."/>
            <person name="Henrissat B."/>
            <person name="Reynolds N.K."/>
            <person name="Benny G.L."/>
            <person name="Smith M.E."/>
            <person name="James T.Y."/>
            <person name="Grigoriev I.V."/>
        </authorList>
    </citation>
    <scope>NUCLEOTIDE SEQUENCE [LARGE SCALE GENOMIC DNA]</scope>
    <source>
        <strain evidence="24">CSF55</strain>
    </source>
</reference>
<dbReference type="InterPro" id="IPR027413">
    <property type="entry name" value="GROEL-like_equatorial_sf"/>
</dbReference>
<gene>
    <name evidence="21" type="ORF">O9G_003995</name>
    <name evidence="22" type="ORF">ROZALSC1DRAFT_26680</name>
</gene>
<dbReference type="GO" id="GO:0046872">
    <property type="term" value="F:metal ion binding"/>
    <property type="evidence" value="ECO:0007669"/>
    <property type="project" value="UniProtKB-KW"/>
</dbReference>
<dbReference type="GO" id="GO:0140662">
    <property type="term" value="F:ATP-dependent protein folding chaperone"/>
    <property type="evidence" value="ECO:0007669"/>
    <property type="project" value="InterPro"/>
</dbReference>
<comment type="subunit">
    <text evidence="6">Component of the T-complex protein 1 (TCP1) complex.</text>
</comment>
<comment type="function">
    <text evidence="2">Molecular chaperone; assists the folding of proteins upon ATP hydrolysis.</text>
</comment>
<dbReference type="InterPro" id="IPR027410">
    <property type="entry name" value="TCP-1-like_intermed_sf"/>
</dbReference>
<evidence type="ECO:0000256" key="12">
    <source>
        <dbReference type="ARBA" id="ARBA00022840"/>
    </source>
</evidence>
<dbReference type="FunFam" id="1.10.560.10:FF:000058">
    <property type="entry name" value="T-complex protein 1 subunit zeta"/>
    <property type="match status" value="1"/>
</dbReference>
<name>A0A075B0M4_ROZAC</name>
<reference evidence="21 23" key="1">
    <citation type="journal article" date="2013" name="Curr. Biol.">
        <title>Shared signatures of parasitism and phylogenomics unite Cryptomycota and microsporidia.</title>
        <authorList>
            <person name="James T.Y."/>
            <person name="Pelin A."/>
            <person name="Bonen L."/>
            <person name="Ahrendt S."/>
            <person name="Sain D."/>
            <person name="Corradi N."/>
            <person name="Stajich J.E."/>
        </authorList>
    </citation>
    <scope>NUCLEOTIDE SEQUENCE [LARGE SCALE GENOMIC DNA]</scope>
    <source>
        <strain evidence="21">CSF55</strain>
        <strain evidence="21">CSF55</strain>
    </source>
</reference>
<evidence type="ECO:0000256" key="10">
    <source>
        <dbReference type="ARBA" id="ARBA00022723"/>
    </source>
</evidence>
<dbReference type="GO" id="GO:0005832">
    <property type="term" value="C:chaperonin-containing T-complex"/>
    <property type="evidence" value="ECO:0007669"/>
    <property type="project" value="UniProtKB-ARBA"/>
</dbReference>
<dbReference type="SUPFAM" id="SSF56059">
    <property type="entry name" value="Glutathione synthetase ATP-binding domain-like"/>
    <property type="match status" value="1"/>
</dbReference>
<evidence type="ECO:0000256" key="7">
    <source>
        <dbReference type="ARBA" id="ARBA00022490"/>
    </source>
</evidence>
<evidence type="ECO:0000313" key="23">
    <source>
        <dbReference type="Proteomes" id="UP000030755"/>
    </source>
</evidence>
<dbReference type="PROSITE" id="PS00995">
    <property type="entry name" value="TCP1_3"/>
    <property type="match status" value="1"/>
</dbReference>
<evidence type="ECO:0000256" key="17">
    <source>
        <dbReference type="ARBA" id="ARBA00082254"/>
    </source>
</evidence>
<dbReference type="InterPro" id="IPR002423">
    <property type="entry name" value="Cpn60/GroEL/TCP-1"/>
</dbReference>
<feature type="domain" description="ATP-grasp fold succinyl-CoA synthetase-type" evidence="20">
    <location>
        <begin position="45"/>
        <end position="116"/>
    </location>
</feature>
<evidence type="ECO:0000256" key="8">
    <source>
        <dbReference type="ARBA" id="ARBA00022532"/>
    </source>
</evidence>
<dbReference type="Gene3D" id="3.30.1490.20">
    <property type="entry name" value="ATP-grasp fold, A domain"/>
    <property type="match status" value="1"/>
</dbReference>
<comment type="subcellular location">
    <subcellularLocation>
        <location evidence="3">Cytoplasm</location>
    </subcellularLocation>
</comment>
<proteinExistence type="inferred from homology"/>
<dbReference type="InterPro" id="IPR016102">
    <property type="entry name" value="Succinyl-CoA_synth-like"/>
</dbReference>
<keyword evidence="23" id="KW-1185">Reference proteome</keyword>
<dbReference type="GO" id="GO:0005524">
    <property type="term" value="F:ATP binding"/>
    <property type="evidence" value="ECO:0007669"/>
    <property type="project" value="UniProtKB-KW"/>
</dbReference>
<keyword evidence="11 18" id="KW-0547">Nucleotide-binding</keyword>
<dbReference type="EMBL" id="ML004919">
    <property type="protein sequence ID" value="RKP21939.1"/>
    <property type="molecule type" value="Genomic_DNA"/>
</dbReference>
<dbReference type="Pfam" id="PF08442">
    <property type="entry name" value="ATP-grasp_2"/>
    <property type="match status" value="2"/>
</dbReference>
<dbReference type="GO" id="GO:0016874">
    <property type="term" value="F:ligase activity"/>
    <property type="evidence" value="ECO:0007669"/>
    <property type="project" value="UniProtKB-KW"/>
</dbReference>
<dbReference type="GO" id="GO:0006099">
    <property type="term" value="P:tricarboxylic acid cycle"/>
    <property type="evidence" value="ECO:0007669"/>
    <property type="project" value="UniProtKB-KW"/>
</dbReference>
<keyword evidence="10" id="KW-0479">Metal-binding</keyword>
<dbReference type="InterPro" id="IPR027409">
    <property type="entry name" value="GroEL-like_apical_dom_sf"/>
</dbReference>
<dbReference type="InterPro" id="IPR017998">
    <property type="entry name" value="Chaperone_TCP-1"/>
</dbReference>
<dbReference type="InterPro" id="IPR013815">
    <property type="entry name" value="ATP_grasp_subdomain_1"/>
</dbReference>
<dbReference type="Gene3D" id="3.50.7.10">
    <property type="entry name" value="GroEL"/>
    <property type="match status" value="1"/>
</dbReference>
<dbReference type="PROSITE" id="PS00750">
    <property type="entry name" value="TCP1_1"/>
    <property type="match status" value="1"/>
</dbReference>
<dbReference type="GO" id="GO:0051082">
    <property type="term" value="F:unfolded protein binding"/>
    <property type="evidence" value="ECO:0007669"/>
    <property type="project" value="InterPro"/>
</dbReference>
<dbReference type="FunFam" id="1.10.560.10:FF:000038">
    <property type="entry name" value="Chaperonin containing TCP1 subunit 6B"/>
    <property type="match status" value="1"/>
</dbReference>
<dbReference type="Gene3D" id="3.30.260.10">
    <property type="entry name" value="TCP-1-like chaperonin intermediate domain"/>
    <property type="match status" value="1"/>
</dbReference>
<dbReference type="InterPro" id="IPR005811">
    <property type="entry name" value="SUCC_ACL_C"/>
</dbReference>
<dbReference type="FunFam" id="3.30.470.20:FF:000002">
    <property type="entry name" value="Succinate--CoA ligase [ADP-forming] subunit beta"/>
    <property type="match status" value="1"/>
</dbReference>
<reference evidence="22" key="3">
    <citation type="submission" date="2018-08" db="EMBL/GenBank/DDBJ databases">
        <title>Leveraging single-cell genomics to expand the Fungal Tree of Life.</title>
        <authorList>
            <consortium name="DOE Joint Genome Institute"/>
            <person name="Ahrendt S.R."/>
            <person name="Quandt C.A."/>
            <person name="Ciobanu D."/>
            <person name="Clum A."/>
            <person name="Salamov A."/>
            <person name="Andreopoulos B."/>
            <person name="Cheng J.-F."/>
            <person name="Woyke T."/>
            <person name="Pelin A."/>
            <person name="Henrissat B."/>
            <person name="Reynolds N."/>
            <person name="Benny G.L."/>
            <person name="Smith M.E."/>
            <person name="James T.Y."/>
            <person name="Grigoriev I.V."/>
        </authorList>
    </citation>
    <scope>NUCLEOTIDE SEQUENCE</scope>
    <source>
        <strain evidence="22">CSF55</strain>
    </source>
</reference>
<evidence type="ECO:0000256" key="1">
    <source>
        <dbReference type="ARBA" id="ARBA00001946"/>
    </source>
</evidence>
<keyword evidence="13" id="KW-0460">Magnesium</keyword>
<keyword evidence="7" id="KW-0963">Cytoplasm</keyword>
<feature type="domain" description="ATP-citrate synthase/succinyl-CoA ligase C-terminal" evidence="19">
    <location>
        <begin position="278"/>
        <end position="381"/>
    </location>
</feature>
<evidence type="ECO:0000256" key="2">
    <source>
        <dbReference type="ARBA" id="ARBA00002912"/>
    </source>
</evidence>
<feature type="domain" description="ATP-grasp fold succinyl-CoA synthetase-type" evidence="20">
    <location>
        <begin position="150"/>
        <end position="220"/>
    </location>
</feature>
<dbReference type="SUPFAM" id="SSF48592">
    <property type="entry name" value="GroEL equatorial domain-like"/>
    <property type="match status" value="1"/>
</dbReference>
<evidence type="ECO:0000313" key="22">
    <source>
        <dbReference type="EMBL" id="RKP21939.1"/>
    </source>
</evidence>
<keyword evidence="12 18" id="KW-0067">ATP-binding</keyword>
<protein>
    <recommendedName>
        <fullName evidence="15">T-complex protein 1 subunit zeta</fullName>
    </recommendedName>
    <alternativeName>
        <fullName evidence="16">CCT-zeta</fullName>
    </alternativeName>
    <alternativeName>
        <fullName evidence="17">Succinyl-CoA synthetase beta chain</fullName>
    </alternativeName>
</protein>
<evidence type="ECO:0000256" key="13">
    <source>
        <dbReference type="ARBA" id="ARBA00022842"/>
    </source>
</evidence>
<dbReference type="Proteomes" id="UP000281549">
    <property type="component" value="Unassembled WGS sequence"/>
</dbReference>
<dbReference type="FunFam" id="3.50.7.10:FF:000004">
    <property type="entry name" value="T-complex protein 1 subunit zeta"/>
    <property type="match status" value="1"/>
</dbReference>
<dbReference type="FunFam" id="3.30.260.10:FF:000017">
    <property type="entry name" value="T-complex protein 1 subunit zeta"/>
    <property type="match status" value="1"/>
</dbReference>
<dbReference type="HOGENOM" id="CLU_315964_0_0_1"/>
<organism evidence="21 23">
    <name type="scientific">Rozella allomycis (strain CSF55)</name>
    <dbReference type="NCBI Taxonomy" id="988480"/>
    <lineage>
        <taxon>Eukaryota</taxon>
        <taxon>Fungi</taxon>
        <taxon>Fungi incertae sedis</taxon>
        <taxon>Cryptomycota</taxon>
        <taxon>Cryptomycota incertae sedis</taxon>
        <taxon>Rozella</taxon>
    </lineage>
</organism>
<evidence type="ECO:0000256" key="14">
    <source>
        <dbReference type="ARBA" id="ARBA00023186"/>
    </source>
</evidence>
<dbReference type="SUPFAM" id="SSF52029">
    <property type="entry name" value="GroEL apical domain-like"/>
    <property type="match status" value="1"/>
</dbReference>
<comment type="similarity">
    <text evidence="5 18">Belongs to the TCP-1 chaperonin family.</text>
</comment>
<evidence type="ECO:0000259" key="19">
    <source>
        <dbReference type="Pfam" id="PF00549"/>
    </source>
</evidence>
<evidence type="ECO:0000256" key="11">
    <source>
        <dbReference type="ARBA" id="ARBA00022741"/>
    </source>
</evidence>
<dbReference type="Pfam" id="PF00118">
    <property type="entry name" value="Cpn60_TCP1"/>
    <property type="match status" value="1"/>
</dbReference>
<evidence type="ECO:0000313" key="24">
    <source>
        <dbReference type="Proteomes" id="UP000281549"/>
    </source>
</evidence>
<evidence type="ECO:0000256" key="15">
    <source>
        <dbReference type="ARBA" id="ARBA00039582"/>
    </source>
</evidence>
<evidence type="ECO:0000256" key="9">
    <source>
        <dbReference type="ARBA" id="ARBA00022598"/>
    </source>
</evidence>
<evidence type="ECO:0000256" key="6">
    <source>
        <dbReference type="ARBA" id="ARBA00011381"/>
    </source>
</evidence>
<dbReference type="PANTHER" id="PTHR11353">
    <property type="entry name" value="CHAPERONIN"/>
    <property type="match status" value="1"/>
</dbReference>
<dbReference type="SUPFAM" id="SSF54849">
    <property type="entry name" value="GroEL-intermediate domain like"/>
    <property type="match status" value="1"/>
</dbReference>
<evidence type="ECO:0000256" key="18">
    <source>
        <dbReference type="RuleBase" id="RU004187"/>
    </source>
</evidence>
<evidence type="ECO:0000259" key="20">
    <source>
        <dbReference type="Pfam" id="PF08442"/>
    </source>
</evidence>
<dbReference type="SUPFAM" id="SSF52210">
    <property type="entry name" value="Succinyl-CoA synthetase domains"/>
    <property type="match status" value="1"/>
</dbReference>
<evidence type="ECO:0000256" key="3">
    <source>
        <dbReference type="ARBA" id="ARBA00004496"/>
    </source>
</evidence>